<evidence type="ECO:0008006" key="3">
    <source>
        <dbReference type="Google" id="ProtNLM"/>
    </source>
</evidence>
<protein>
    <recommendedName>
        <fullName evidence="3">Retrotransposon gag domain-containing protein</fullName>
    </recommendedName>
</protein>
<organism evidence="1 2">
    <name type="scientific">Circinella minor</name>
    <dbReference type="NCBI Taxonomy" id="1195481"/>
    <lineage>
        <taxon>Eukaryota</taxon>
        <taxon>Fungi</taxon>
        <taxon>Fungi incertae sedis</taxon>
        <taxon>Mucoromycota</taxon>
        <taxon>Mucoromycotina</taxon>
        <taxon>Mucoromycetes</taxon>
        <taxon>Mucorales</taxon>
        <taxon>Lichtheimiaceae</taxon>
        <taxon>Circinella</taxon>
    </lineage>
</organism>
<comment type="caution">
    <text evidence="1">The sequence shown here is derived from an EMBL/GenBank/DDBJ whole genome shotgun (WGS) entry which is preliminary data.</text>
</comment>
<accession>A0A8H7RUS9</accession>
<sequence length="100" mass="11811">MFYVSLKWKSAAANLKIQDNWSRLLLKSFNDAQNIWHEGVLQEFPGSTWDEIRVKFVEQFDKPEQRLKSICANVMDRKLKRIQERITNGVLNLGATNTWR</sequence>
<evidence type="ECO:0000313" key="1">
    <source>
        <dbReference type="EMBL" id="KAG2217429.1"/>
    </source>
</evidence>
<keyword evidence="2" id="KW-1185">Reference proteome</keyword>
<dbReference type="EMBL" id="JAEPRB010000299">
    <property type="protein sequence ID" value="KAG2217429.1"/>
    <property type="molecule type" value="Genomic_DNA"/>
</dbReference>
<gene>
    <name evidence="1" type="ORF">INT45_013760</name>
</gene>
<proteinExistence type="predicted"/>
<evidence type="ECO:0000313" key="2">
    <source>
        <dbReference type="Proteomes" id="UP000646827"/>
    </source>
</evidence>
<reference evidence="1 2" key="1">
    <citation type="submission" date="2020-12" db="EMBL/GenBank/DDBJ databases">
        <title>Metabolic potential, ecology and presence of endohyphal bacteria is reflected in genomic diversity of Mucoromycotina.</title>
        <authorList>
            <person name="Muszewska A."/>
            <person name="Okrasinska A."/>
            <person name="Steczkiewicz K."/>
            <person name="Drgas O."/>
            <person name="Orlowska M."/>
            <person name="Perlinska-Lenart U."/>
            <person name="Aleksandrzak-Piekarczyk T."/>
            <person name="Szatraj K."/>
            <person name="Zielenkiewicz U."/>
            <person name="Pilsyk S."/>
            <person name="Malc E."/>
            <person name="Mieczkowski P."/>
            <person name="Kruszewska J.S."/>
            <person name="Biernat P."/>
            <person name="Pawlowska J."/>
        </authorList>
    </citation>
    <scope>NUCLEOTIDE SEQUENCE [LARGE SCALE GENOMIC DNA]</scope>
    <source>
        <strain evidence="1 2">CBS 142.35</strain>
    </source>
</reference>
<name>A0A8H7RUS9_9FUNG</name>
<dbReference type="AlphaFoldDB" id="A0A8H7RUS9"/>
<dbReference type="Proteomes" id="UP000646827">
    <property type="component" value="Unassembled WGS sequence"/>
</dbReference>